<accession>A0A078B110</accession>
<dbReference type="Proteomes" id="UP000039865">
    <property type="component" value="Unassembled WGS sequence"/>
</dbReference>
<gene>
    <name evidence="1" type="primary">Contig16535.g17603</name>
    <name evidence="1" type="ORF">STYLEM_17136</name>
</gene>
<protein>
    <submittedName>
        <fullName evidence="1">Uncharacterized protein</fullName>
    </submittedName>
</protein>
<keyword evidence="2" id="KW-1185">Reference proteome</keyword>
<dbReference type="EMBL" id="CCKQ01016142">
    <property type="protein sequence ID" value="CDW88021.1"/>
    <property type="molecule type" value="Genomic_DNA"/>
</dbReference>
<evidence type="ECO:0000313" key="1">
    <source>
        <dbReference type="EMBL" id="CDW88021.1"/>
    </source>
</evidence>
<organism evidence="1 2">
    <name type="scientific">Stylonychia lemnae</name>
    <name type="common">Ciliate</name>
    <dbReference type="NCBI Taxonomy" id="5949"/>
    <lineage>
        <taxon>Eukaryota</taxon>
        <taxon>Sar</taxon>
        <taxon>Alveolata</taxon>
        <taxon>Ciliophora</taxon>
        <taxon>Intramacronucleata</taxon>
        <taxon>Spirotrichea</taxon>
        <taxon>Stichotrichia</taxon>
        <taxon>Sporadotrichida</taxon>
        <taxon>Oxytrichidae</taxon>
        <taxon>Stylonychinae</taxon>
        <taxon>Stylonychia</taxon>
    </lineage>
</organism>
<proteinExistence type="predicted"/>
<sequence length="277" mass="31730">MGVYVIRHLKESIKKLREGDNDMSLQIMANDFCANVKDSLKERLLFLNQLFSLEPHSDQFKNTCQNTLKTSKDLNPWYLPSLPSQVLTISDTCKSYEDLYYQIRQKDITHLDKSVQYSLLLTLELDFNSREERLFNDCIDSVVKQDPKRYCSDDIVSMTPFDIWTKDKIDNMCAGASTQVILDCSDGQCTPCADSISFMFTRYANTLDTATTKLYTLISAQQAELLQSSNNFNKINKQAKVDIDDISPIQLPSQSIQSKNETGKQQINAQHLDQFLK</sequence>
<evidence type="ECO:0000313" key="2">
    <source>
        <dbReference type="Proteomes" id="UP000039865"/>
    </source>
</evidence>
<dbReference type="AlphaFoldDB" id="A0A078B110"/>
<name>A0A078B110_STYLE</name>
<reference evidence="1 2" key="1">
    <citation type="submission" date="2014-06" db="EMBL/GenBank/DDBJ databases">
        <authorList>
            <person name="Swart Estienne"/>
        </authorList>
    </citation>
    <scope>NUCLEOTIDE SEQUENCE [LARGE SCALE GENOMIC DNA]</scope>
    <source>
        <strain evidence="1 2">130c</strain>
    </source>
</reference>
<dbReference type="InParanoid" id="A0A078B110"/>